<dbReference type="PROSITE" id="PS50110">
    <property type="entry name" value="RESPONSE_REGULATORY"/>
    <property type="match status" value="1"/>
</dbReference>
<dbReference type="InterPro" id="IPR037522">
    <property type="entry name" value="HD_GYP_dom"/>
</dbReference>
<dbReference type="InterPro" id="IPR003607">
    <property type="entry name" value="HD/PDEase_dom"/>
</dbReference>
<dbReference type="PANTHER" id="PTHR45228">
    <property type="entry name" value="CYCLIC DI-GMP PHOSPHODIESTERASE TM_0186-RELATED"/>
    <property type="match status" value="1"/>
</dbReference>
<dbReference type="SMART" id="SM00448">
    <property type="entry name" value="REC"/>
    <property type="match status" value="1"/>
</dbReference>
<dbReference type="InterPro" id="IPR011006">
    <property type="entry name" value="CheY-like_superfamily"/>
</dbReference>
<feature type="coiled-coil region" evidence="2">
    <location>
        <begin position="150"/>
        <end position="177"/>
    </location>
</feature>
<dbReference type="SUPFAM" id="SSF52172">
    <property type="entry name" value="CheY-like"/>
    <property type="match status" value="1"/>
</dbReference>
<dbReference type="GO" id="GO:0000160">
    <property type="term" value="P:phosphorelay signal transduction system"/>
    <property type="evidence" value="ECO:0007669"/>
    <property type="project" value="InterPro"/>
</dbReference>
<evidence type="ECO:0000256" key="3">
    <source>
        <dbReference type="SAM" id="MobiDB-lite"/>
    </source>
</evidence>
<dbReference type="Pfam" id="PF00072">
    <property type="entry name" value="Response_reg"/>
    <property type="match status" value="1"/>
</dbReference>
<keyword evidence="1" id="KW-0597">Phosphoprotein</keyword>
<evidence type="ECO:0000259" key="4">
    <source>
        <dbReference type="PROSITE" id="PS50110"/>
    </source>
</evidence>
<dbReference type="SUPFAM" id="SSF109604">
    <property type="entry name" value="HD-domain/PDEase-like"/>
    <property type="match status" value="1"/>
</dbReference>
<sequence length="383" mass="42960">MGTIKQHKLAQESGAPPGGADERHQHVVIIDDQSTGRTILEQVVQNISPNITQSSFADPFEALEACRKRPPDLLITDYRMPALDGIEVIRRFRQIPGCAHTPIVVVTIVEDRSIRYEALEAGATDFLNRPFDHYECQARCRNLLLLHRYQQEAMHRAENLEQQIAFATQQVKRREHETLFCLAKAGEFRDEGTGNHIQRMARYSVAVAEALELSARTLDLLEYASPMHDIGKIGIPDAILLKPGRLTPEELEVMKKHTTIGHDILAKSSSPYLQMAASIALSHHERWDGTGYPHGLTGERIPVESRIVAIADTFDALTTDRPYKEAWPLERSFDYIRENAGRQFDPACVEAFFDASGRIESIYRECADNSGAPCPMGGIHIDP</sequence>
<evidence type="ECO:0000256" key="2">
    <source>
        <dbReference type="SAM" id="Coils"/>
    </source>
</evidence>
<dbReference type="CDD" id="cd00077">
    <property type="entry name" value="HDc"/>
    <property type="match status" value="1"/>
</dbReference>
<dbReference type="SMART" id="SM00471">
    <property type="entry name" value="HDc"/>
    <property type="match status" value="1"/>
</dbReference>
<dbReference type="Gene3D" id="1.10.3210.10">
    <property type="entry name" value="Hypothetical protein af1432"/>
    <property type="match status" value="1"/>
</dbReference>
<dbReference type="Gene3D" id="3.40.50.2300">
    <property type="match status" value="1"/>
</dbReference>
<feature type="modified residue" description="4-aspartylphosphate" evidence="1">
    <location>
        <position position="77"/>
    </location>
</feature>
<dbReference type="PROSITE" id="PS51832">
    <property type="entry name" value="HD_GYP"/>
    <property type="match status" value="1"/>
</dbReference>
<protein>
    <submittedName>
        <fullName evidence="6">Response regulator</fullName>
    </submittedName>
</protein>
<dbReference type="InterPro" id="IPR001789">
    <property type="entry name" value="Sig_transdc_resp-reg_receiver"/>
</dbReference>
<feature type="domain" description="Response regulatory" evidence="4">
    <location>
        <begin position="26"/>
        <end position="144"/>
    </location>
</feature>
<accession>A0A7C5IYT8</accession>
<organism evidence="6">
    <name type="scientific">Thiolapillus brandeum</name>
    <dbReference type="NCBI Taxonomy" id="1076588"/>
    <lineage>
        <taxon>Bacteria</taxon>
        <taxon>Pseudomonadati</taxon>
        <taxon>Pseudomonadota</taxon>
        <taxon>Gammaproteobacteria</taxon>
        <taxon>Chromatiales</taxon>
        <taxon>Sedimenticolaceae</taxon>
        <taxon>Thiolapillus</taxon>
    </lineage>
</organism>
<feature type="region of interest" description="Disordered" evidence="3">
    <location>
        <begin position="1"/>
        <end position="23"/>
    </location>
</feature>
<dbReference type="CDD" id="cd17551">
    <property type="entry name" value="REC_RpfG-like"/>
    <property type="match status" value="1"/>
</dbReference>
<evidence type="ECO:0000256" key="1">
    <source>
        <dbReference type="PROSITE-ProRule" id="PRU00169"/>
    </source>
</evidence>
<keyword evidence="2" id="KW-0175">Coiled coil</keyword>
<dbReference type="InterPro" id="IPR052020">
    <property type="entry name" value="Cyclic_di-GMP/3'3'-cGAMP_PDE"/>
</dbReference>
<name>A0A7C5IYT8_9GAMM</name>
<dbReference type="Proteomes" id="UP000886100">
    <property type="component" value="Unassembled WGS sequence"/>
</dbReference>
<dbReference type="Pfam" id="PF13487">
    <property type="entry name" value="HD_5"/>
    <property type="match status" value="1"/>
</dbReference>
<evidence type="ECO:0000259" key="5">
    <source>
        <dbReference type="PROSITE" id="PS51832"/>
    </source>
</evidence>
<dbReference type="AlphaFoldDB" id="A0A7C5IYT8"/>
<evidence type="ECO:0000313" key="6">
    <source>
        <dbReference type="EMBL" id="HHH13135.1"/>
    </source>
</evidence>
<gene>
    <name evidence="6" type="ORF">ENJ98_02765</name>
</gene>
<feature type="domain" description="HD-GYP" evidence="5">
    <location>
        <begin position="171"/>
        <end position="368"/>
    </location>
</feature>
<dbReference type="EMBL" id="DROM01000171">
    <property type="protein sequence ID" value="HHH13135.1"/>
    <property type="molecule type" value="Genomic_DNA"/>
</dbReference>
<dbReference type="PANTHER" id="PTHR45228:SF1">
    <property type="entry name" value="CYCLIC DI-GMP PHOSPHODIESTERASE TM_0186"/>
    <property type="match status" value="1"/>
</dbReference>
<proteinExistence type="predicted"/>
<dbReference type="GO" id="GO:0008081">
    <property type="term" value="F:phosphoric diester hydrolase activity"/>
    <property type="evidence" value="ECO:0007669"/>
    <property type="project" value="UniProtKB-ARBA"/>
</dbReference>
<reference evidence="6" key="1">
    <citation type="journal article" date="2020" name="mSystems">
        <title>Genome- and Community-Level Interaction Insights into Carbon Utilization and Element Cycling Functions of Hydrothermarchaeota in Hydrothermal Sediment.</title>
        <authorList>
            <person name="Zhou Z."/>
            <person name="Liu Y."/>
            <person name="Xu W."/>
            <person name="Pan J."/>
            <person name="Luo Z.H."/>
            <person name="Li M."/>
        </authorList>
    </citation>
    <scope>NUCLEOTIDE SEQUENCE [LARGE SCALE GENOMIC DNA]</scope>
    <source>
        <strain evidence="6">HyVt-535</strain>
    </source>
</reference>
<comment type="caution">
    <text evidence="6">The sequence shown here is derived from an EMBL/GenBank/DDBJ whole genome shotgun (WGS) entry which is preliminary data.</text>
</comment>